<keyword evidence="2" id="KW-1185">Reference proteome</keyword>
<organism evidence="1 2">
    <name type="scientific">Cinchona calisaya</name>
    <dbReference type="NCBI Taxonomy" id="153742"/>
    <lineage>
        <taxon>Eukaryota</taxon>
        <taxon>Viridiplantae</taxon>
        <taxon>Streptophyta</taxon>
        <taxon>Embryophyta</taxon>
        <taxon>Tracheophyta</taxon>
        <taxon>Spermatophyta</taxon>
        <taxon>Magnoliopsida</taxon>
        <taxon>eudicotyledons</taxon>
        <taxon>Gunneridae</taxon>
        <taxon>Pentapetalae</taxon>
        <taxon>asterids</taxon>
        <taxon>lamiids</taxon>
        <taxon>Gentianales</taxon>
        <taxon>Rubiaceae</taxon>
        <taxon>Cinchonoideae</taxon>
        <taxon>Cinchoneae</taxon>
        <taxon>Cinchona</taxon>
    </lineage>
</organism>
<proteinExistence type="predicted"/>
<dbReference type="EMBL" id="JBJUIK010000004">
    <property type="protein sequence ID" value="KAL3529203.1"/>
    <property type="molecule type" value="Genomic_DNA"/>
</dbReference>
<evidence type="ECO:0000313" key="2">
    <source>
        <dbReference type="Proteomes" id="UP001630127"/>
    </source>
</evidence>
<name>A0ABD3AHC6_9GENT</name>
<dbReference type="Proteomes" id="UP001630127">
    <property type="component" value="Unassembled WGS sequence"/>
</dbReference>
<comment type="caution">
    <text evidence="1">The sequence shown here is derived from an EMBL/GenBank/DDBJ whole genome shotgun (WGS) entry which is preliminary data.</text>
</comment>
<accession>A0ABD3AHC6</accession>
<evidence type="ECO:0000313" key="1">
    <source>
        <dbReference type="EMBL" id="KAL3529203.1"/>
    </source>
</evidence>
<dbReference type="AlphaFoldDB" id="A0ABD3AHC6"/>
<reference evidence="1 2" key="1">
    <citation type="submission" date="2024-11" db="EMBL/GenBank/DDBJ databases">
        <title>A near-complete genome assembly of Cinchona calisaya.</title>
        <authorList>
            <person name="Lian D.C."/>
            <person name="Zhao X.W."/>
            <person name="Wei L."/>
        </authorList>
    </citation>
    <scope>NUCLEOTIDE SEQUENCE [LARGE SCALE GENOMIC DNA]</scope>
    <source>
        <tissue evidence="1">Nenye</tissue>
    </source>
</reference>
<sequence length="78" mass="8688">MVEEGVEEGDLGEEKMWRGLGRDGGRVCYERKETKARKDGEIDGKETGVVLLEVGTRITASRDTDSEEDLGTMTWLIP</sequence>
<gene>
    <name evidence="1" type="ORF">ACH5RR_008525</name>
</gene>
<protein>
    <submittedName>
        <fullName evidence="1">Uncharacterized protein</fullName>
    </submittedName>
</protein>